<dbReference type="InterPro" id="IPR000253">
    <property type="entry name" value="FHA_dom"/>
</dbReference>
<dbReference type="Gene3D" id="2.60.200.20">
    <property type="match status" value="1"/>
</dbReference>
<dbReference type="AlphaFoldDB" id="A0A176VG02"/>
<sequence>MEALGKGAMRFSRRFTVRELRERWRALLYDPEIAAQAAARMVEAELAVSNIEGPKIVSEQNNPLELARKRRANSIRTLYYKKRRKVLTETVPPGSANGLVGNDLEDVFMPGMGFASDMPGDHGSKHFPHLDFMAMGLMDTHLLESLSPKETTSLDSDDQSFSQMFSLLATGGVRAVIGALPAGLSMDTLEQDLGVMMDDMHSRGTMAAETDDMFNTGRVKGEEAGDTRGENEQLTSAMSEPHLRQSMVIHTHPCESDEDEATITIADIEMDARLQASNDCSKVDSLGAGNDMHFDGANAEGYAVSAGLHMDESALNGHLKDQTIGGYAPSYRDSHLNTVSGVTSVSEYASVDGELESITHLKSNSNAKYASVKAEIPCETSSVSVMDHRDGVAADTKLSCLSPIMRADPPLSEVTDNTQRQEHSPWASVDAEMDVHLEEYDKLEEDVECCECGRIVHYVADPDESREDYTSNDQCYVGEEQDNFLPSVLTGESCTLDLDHRHGENFDQGYCTIPASVGLENPVCTLNTEDNDDIPNLDDVLPYPPSPSLPSSPSEDEYLAMLESPIANAGPEGDGDADVEAEGAREHHVDEYMYVGSPLRVDAAIIKHEPEIFDTYGNPIHDPTKLGSFVDRSGVTMVTSDKVERAGEVATAYQDEAIDFRNADLMSCPVSNTHVSSMSEQCLPCSPIIANRQQQSLHMSVDGNLQPANSGRAVDCQTIIPYTPQCPPNLASRQVEMVSLDGETGNLEPDFPTLGDLPPVIPPIEQVPANRESSKLALEPPEEVLDSDEEMVRFSDIEAMILDMDLDADDEFSARAESRRTYRRHGRAFVRLEQAASAAMQRSLNVHGALAVLYGRHFKYYITQTEVMMGRATSDNAVDIDLGKEGRANKVSRQQANIKLKDDGVFYLRNLGRRGLTVNNKAVETGQRAILGSSCLIEVRLIDLDDDQEELLHEVVVQGILRIAM</sequence>
<name>A0A176VG02_MARPO</name>
<dbReference type="PANTHER" id="PTHR13233">
    <property type="entry name" value="MICROSPHERULE PROTEIN 1"/>
    <property type="match status" value="1"/>
</dbReference>
<protein>
    <recommendedName>
        <fullName evidence="1">FHA domain-containing protein</fullName>
    </recommendedName>
</protein>
<reference evidence="2" key="1">
    <citation type="submission" date="2016-03" db="EMBL/GenBank/DDBJ databases">
        <title>Mechanisms controlling the formation of the plant cell surface in tip-growing cells are functionally conserved among land plants.</title>
        <authorList>
            <person name="Honkanen S."/>
            <person name="Jones V.A."/>
            <person name="Morieri G."/>
            <person name="Champion C."/>
            <person name="Hetherington A.J."/>
            <person name="Kelly S."/>
            <person name="Saint-Marcoux D."/>
            <person name="Proust H."/>
            <person name="Prescott H."/>
            <person name="Dolan L."/>
        </authorList>
    </citation>
    <scope>NUCLEOTIDE SEQUENCE [LARGE SCALE GENOMIC DNA]</scope>
    <source>
        <tissue evidence="2">Whole gametophyte</tissue>
    </source>
</reference>
<dbReference type="GO" id="GO:0044545">
    <property type="term" value="C:NSL complex"/>
    <property type="evidence" value="ECO:0007669"/>
    <property type="project" value="TreeGrafter"/>
</dbReference>
<dbReference type="InterPro" id="IPR037912">
    <property type="entry name" value="MCRS1"/>
</dbReference>
<dbReference type="PROSITE" id="PS50006">
    <property type="entry name" value="FHA_DOMAIN"/>
    <property type="match status" value="1"/>
</dbReference>
<dbReference type="GO" id="GO:0045944">
    <property type="term" value="P:positive regulation of transcription by RNA polymerase II"/>
    <property type="evidence" value="ECO:0007669"/>
    <property type="project" value="TreeGrafter"/>
</dbReference>
<dbReference type="SUPFAM" id="SSF49879">
    <property type="entry name" value="SMAD/FHA domain"/>
    <property type="match status" value="1"/>
</dbReference>
<dbReference type="EMBL" id="LVLJ01003744">
    <property type="protein sequence ID" value="OAE19878.1"/>
    <property type="molecule type" value="Genomic_DNA"/>
</dbReference>
<dbReference type="GO" id="GO:0002151">
    <property type="term" value="F:G-quadruplex RNA binding"/>
    <property type="evidence" value="ECO:0007669"/>
    <property type="project" value="InterPro"/>
</dbReference>
<organism evidence="2 3">
    <name type="scientific">Marchantia polymorpha subsp. ruderalis</name>
    <dbReference type="NCBI Taxonomy" id="1480154"/>
    <lineage>
        <taxon>Eukaryota</taxon>
        <taxon>Viridiplantae</taxon>
        <taxon>Streptophyta</taxon>
        <taxon>Embryophyta</taxon>
        <taxon>Marchantiophyta</taxon>
        <taxon>Marchantiopsida</taxon>
        <taxon>Marchantiidae</taxon>
        <taxon>Marchantiales</taxon>
        <taxon>Marchantiaceae</taxon>
        <taxon>Marchantia</taxon>
    </lineage>
</organism>
<dbReference type="PANTHER" id="PTHR13233:SF0">
    <property type="entry name" value="MICROSPHERULE PROTEIN 1"/>
    <property type="match status" value="1"/>
</dbReference>
<comment type="caution">
    <text evidence="2">The sequence shown here is derived from an EMBL/GenBank/DDBJ whole genome shotgun (WGS) entry which is preliminary data.</text>
</comment>
<dbReference type="GO" id="GO:0071339">
    <property type="term" value="C:MLL1 complex"/>
    <property type="evidence" value="ECO:0007669"/>
    <property type="project" value="InterPro"/>
</dbReference>
<keyword evidence="3" id="KW-1185">Reference proteome</keyword>
<dbReference type="Proteomes" id="UP000077202">
    <property type="component" value="Unassembled WGS sequence"/>
</dbReference>
<dbReference type="Pfam" id="PF00498">
    <property type="entry name" value="FHA"/>
    <property type="match status" value="1"/>
</dbReference>
<gene>
    <name evidence="2" type="ORF">AXG93_1130s1310</name>
</gene>
<evidence type="ECO:0000313" key="3">
    <source>
        <dbReference type="Proteomes" id="UP000077202"/>
    </source>
</evidence>
<dbReference type="SMART" id="SM00240">
    <property type="entry name" value="FHA"/>
    <property type="match status" value="1"/>
</dbReference>
<dbReference type="InterPro" id="IPR025999">
    <property type="entry name" value="MCRS_N"/>
</dbReference>
<evidence type="ECO:0000313" key="2">
    <source>
        <dbReference type="EMBL" id="OAE19878.1"/>
    </source>
</evidence>
<dbReference type="GO" id="GO:0031011">
    <property type="term" value="C:Ino80 complex"/>
    <property type="evidence" value="ECO:0007669"/>
    <property type="project" value="InterPro"/>
</dbReference>
<proteinExistence type="predicted"/>
<dbReference type="InterPro" id="IPR008984">
    <property type="entry name" value="SMAD_FHA_dom_sf"/>
</dbReference>
<dbReference type="Pfam" id="PF13325">
    <property type="entry name" value="MCRS_N"/>
    <property type="match status" value="1"/>
</dbReference>
<accession>A0A176VG02</accession>
<dbReference type="CDD" id="cd22687">
    <property type="entry name" value="FHA_MCRS1"/>
    <property type="match status" value="1"/>
</dbReference>
<evidence type="ECO:0000259" key="1">
    <source>
        <dbReference type="PROSITE" id="PS50006"/>
    </source>
</evidence>
<feature type="domain" description="FHA" evidence="1">
    <location>
        <begin position="867"/>
        <end position="923"/>
    </location>
</feature>